<dbReference type="EMBL" id="LIAE01006534">
    <property type="protein sequence ID" value="PAV88076.1"/>
    <property type="molecule type" value="Genomic_DNA"/>
</dbReference>
<gene>
    <name evidence="1" type="ORF">WR25_09093</name>
</gene>
<evidence type="ECO:0000313" key="2">
    <source>
        <dbReference type="Proteomes" id="UP000218231"/>
    </source>
</evidence>
<accession>A0A2A2LPC8</accession>
<sequence>MAKMTSNNRSNRAKSWKIARIQKVKNPEKRKKLIANLHPVYRPLALGFRKRWIVKRSVATRIRNRTLYYFPLPRVFPWHCEVCTLSSRFYDFIENHPCPKKNASRHIQDFANEKRIAHLGFRSKAKDALAVMERVPNPQAIRLSFASPLDRPKSTPIENVPQLSITTPLSDRLRIALNSKPKAVIVNNFAATNEEYEQVASESVNLLSKDNGNGHICMECRKIFGSYADFDKHLTETECGGKEEPQSIPVETRHSGTIPSSCIYGVRKQKAENKDLAENAKELRFCTLCFKDGFATEHEFHEHLFNCPVREQERQNELLKFWVQKHTQKII</sequence>
<dbReference type="AlphaFoldDB" id="A0A2A2LPC8"/>
<comment type="caution">
    <text evidence="1">The sequence shown here is derived from an EMBL/GenBank/DDBJ whole genome shotgun (WGS) entry which is preliminary data.</text>
</comment>
<organism evidence="1 2">
    <name type="scientific">Diploscapter pachys</name>
    <dbReference type="NCBI Taxonomy" id="2018661"/>
    <lineage>
        <taxon>Eukaryota</taxon>
        <taxon>Metazoa</taxon>
        <taxon>Ecdysozoa</taxon>
        <taxon>Nematoda</taxon>
        <taxon>Chromadorea</taxon>
        <taxon>Rhabditida</taxon>
        <taxon>Rhabditina</taxon>
        <taxon>Rhabditomorpha</taxon>
        <taxon>Rhabditoidea</taxon>
        <taxon>Rhabditidae</taxon>
        <taxon>Diploscapter</taxon>
    </lineage>
</organism>
<protein>
    <submittedName>
        <fullName evidence="1">Uncharacterized protein</fullName>
    </submittedName>
</protein>
<dbReference type="Proteomes" id="UP000218231">
    <property type="component" value="Unassembled WGS sequence"/>
</dbReference>
<reference evidence="1 2" key="1">
    <citation type="journal article" date="2017" name="Curr. Biol.">
        <title>Genome architecture and evolution of a unichromosomal asexual nematode.</title>
        <authorList>
            <person name="Fradin H."/>
            <person name="Zegar C."/>
            <person name="Gutwein M."/>
            <person name="Lucas J."/>
            <person name="Kovtun M."/>
            <person name="Corcoran D."/>
            <person name="Baugh L.R."/>
            <person name="Kiontke K."/>
            <person name="Gunsalus K."/>
            <person name="Fitch D.H."/>
            <person name="Piano F."/>
        </authorList>
    </citation>
    <scope>NUCLEOTIDE SEQUENCE [LARGE SCALE GENOMIC DNA]</scope>
    <source>
        <strain evidence="1">PF1309</strain>
    </source>
</reference>
<evidence type="ECO:0000313" key="1">
    <source>
        <dbReference type="EMBL" id="PAV88076.1"/>
    </source>
</evidence>
<name>A0A2A2LPC8_9BILA</name>
<keyword evidence="2" id="KW-1185">Reference proteome</keyword>
<proteinExistence type="predicted"/>
<dbReference type="OrthoDB" id="5786942at2759"/>